<dbReference type="InterPro" id="IPR050093">
    <property type="entry name" value="ABC_SmlMolc_Importer"/>
</dbReference>
<dbReference type="PROSITE" id="PS50893">
    <property type="entry name" value="ABC_TRANSPORTER_2"/>
    <property type="match status" value="1"/>
</dbReference>
<reference evidence="6 7" key="1">
    <citation type="submission" date="2018-10" db="EMBL/GenBank/DDBJ databases">
        <title>Anaerotruncus faecis sp. nov., isolated from human feces.</title>
        <authorList>
            <person name="Wang Y.-J."/>
        </authorList>
    </citation>
    <scope>NUCLEOTIDE SEQUENCE [LARGE SCALE GENOMIC DNA]</scope>
    <source>
        <strain evidence="6 7">22A2-44</strain>
    </source>
</reference>
<dbReference type="InterPro" id="IPR003593">
    <property type="entry name" value="AAA+_ATPase"/>
</dbReference>
<dbReference type="PANTHER" id="PTHR42781:SF9">
    <property type="entry name" value="AMINO ACID ABC TRANSPORTER, ATP-BINDING PROTEIN-RELATED"/>
    <property type="match status" value="1"/>
</dbReference>
<dbReference type="SMART" id="SM00382">
    <property type="entry name" value="AAA"/>
    <property type="match status" value="1"/>
</dbReference>
<dbReference type="FunFam" id="3.40.50.300:FF:000056">
    <property type="entry name" value="Cell division ATP-binding protein FtsE"/>
    <property type="match status" value="1"/>
</dbReference>
<evidence type="ECO:0000259" key="5">
    <source>
        <dbReference type="PROSITE" id="PS50893"/>
    </source>
</evidence>
<dbReference type="AlphaFoldDB" id="A0A498CQU7"/>
<comment type="caution">
    <text evidence="6">The sequence shown here is derived from an EMBL/GenBank/DDBJ whole genome shotgun (WGS) entry which is preliminary data.</text>
</comment>
<dbReference type="SUPFAM" id="SSF52540">
    <property type="entry name" value="P-loop containing nucleoside triphosphate hydrolases"/>
    <property type="match status" value="1"/>
</dbReference>
<proteinExistence type="inferred from homology"/>
<keyword evidence="7" id="KW-1185">Reference proteome</keyword>
<organism evidence="6 7">
    <name type="scientific">Anaerotruncus massiliensis</name>
    <name type="common">ex Liu et al. 2021</name>
    <dbReference type="NCBI Taxonomy" id="2321404"/>
    <lineage>
        <taxon>Bacteria</taxon>
        <taxon>Bacillati</taxon>
        <taxon>Bacillota</taxon>
        <taxon>Clostridia</taxon>
        <taxon>Eubacteriales</taxon>
        <taxon>Oscillospiraceae</taxon>
        <taxon>Anaerotruncus</taxon>
    </lineage>
</organism>
<evidence type="ECO:0000256" key="4">
    <source>
        <dbReference type="ARBA" id="ARBA00022840"/>
    </source>
</evidence>
<evidence type="ECO:0000313" key="6">
    <source>
        <dbReference type="EMBL" id="RLL11626.1"/>
    </source>
</evidence>
<keyword evidence="3" id="KW-0547">Nucleotide-binding</keyword>
<evidence type="ECO:0000256" key="3">
    <source>
        <dbReference type="ARBA" id="ARBA00022741"/>
    </source>
</evidence>
<dbReference type="InterPro" id="IPR003439">
    <property type="entry name" value="ABC_transporter-like_ATP-bd"/>
</dbReference>
<dbReference type="PROSITE" id="PS00211">
    <property type="entry name" value="ABC_TRANSPORTER_1"/>
    <property type="match status" value="1"/>
</dbReference>
<dbReference type="Proteomes" id="UP000276301">
    <property type="component" value="Unassembled WGS sequence"/>
</dbReference>
<keyword evidence="2" id="KW-0813">Transport</keyword>
<dbReference type="InterPro" id="IPR027417">
    <property type="entry name" value="P-loop_NTPase"/>
</dbReference>
<dbReference type="EMBL" id="RCHT01000008">
    <property type="protein sequence ID" value="RLL11626.1"/>
    <property type="molecule type" value="Genomic_DNA"/>
</dbReference>
<feature type="domain" description="ABC transporter" evidence="5">
    <location>
        <begin position="2"/>
        <end position="241"/>
    </location>
</feature>
<name>A0A498CQU7_9FIRM</name>
<evidence type="ECO:0000256" key="1">
    <source>
        <dbReference type="ARBA" id="ARBA00005417"/>
    </source>
</evidence>
<dbReference type="CDD" id="cd03258">
    <property type="entry name" value="ABC_MetN_methionine_transporter"/>
    <property type="match status" value="1"/>
</dbReference>
<protein>
    <submittedName>
        <fullName evidence="6">ATP-binding cassette domain-containing protein</fullName>
    </submittedName>
</protein>
<dbReference type="GO" id="GO:0016887">
    <property type="term" value="F:ATP hydrolysis activity"/>
    <property type="evidence" value="ECO:0007669"/>
    <property type="project" value="InterPro"/>
</dbReference>
<keyword evidence="4 6" id="KW-0067">ATP-binding</keyword>
<dbReference type="Gene3D" id="3.40.50.300">
    <property type="entry name" value="P-loop containing nucleotide triphosphate hydrolases"/>
    <property type="match status" value="1"/>
</dbReference>
<dbReference type="Pfam" id="PF00005">
    <property type="entry name" value="ABC_tran"/>
    <property type="match status" value="1"/>
</dbReference>
<dbReference type="GO" id="GO:0005524">
    <property type="term" value="F:ATP binding"/>
    <property type="evidence" value="ECO:0007669"/>
    <property type="project" value="UniProtKB-KW"/>
</dbReference>
<dbReference type="InterPro" id="IPR041701">
    <property type="entry name" value="MetN_ABC"/>
</dbReference>
<evidence type="ECO:0000313" key="7">
    <source>
        <dbReference type="Proteomes" id="UP000276301"/>
    </source>
</evidence>
<gene>
    <name evidence="6" type="ORF">D4A47_06925</name>
</gene>
<accession>A0A498CQU7</accession>
<dbReference type="PANTHER" id="PTHR42781">
    <property type="entry name" value="SPERMIDINE/PUTRESCINE IMPORT ATP-BINDING PROTEIN POTA"/>
    <property type="match status" value="1"/>
</dbReference>
<dbReference type="RefSeq" id="WP_121586726.1">
    <property type="nucleotide sequence ID" value="NZ_RCHT01000008.1"/>
</dbReference>
<comment type="similarity">
    <text evidence="1">Belongs to the ABC transporter superfamily.</text>
</comment>
<evidence type="ECO:0000256" key="2">
    <source>
        <dbReference type="ARBA" id="ARBA00022448"/>
    </source>
</evidence>
<sequence length="248" mass="27080">MIQISHLTKIFNDKSGEVVALHDVNLEIGRGDIFGIIGMSGAGKSTLLRCLSTLEKPTSGAITLDGVDLATLTGKQLIDTRRKMGVVFQGFNLLMQRTVRQNVAFPLALERADRAGVNARVDELLELVGLSEKAESYPSQLSGGQKQRVAIARALATSPEVLLCDEPTSALDSLTTKNILELLHNINRKLNVTIVIITHEIAVVKAICNKVAVIDTAEFVEWGDTAEIFKNPRSDMTRLLLGYEVMKK</sequence>
<dbReference type="GO" id="GO:0005886">
    <property type="term" value="C:plasma membrane"/>
    <property type="evidence" value="ECO:0007669"/>
    <property type="project" value="UniProtKB-ARBA"/>
</dbReference>
<dbReference type="InterPro" id="IPR017871">
    <property type="entry name" value="ABC_transporter-like_CS"/>
</dbReference>